<reference evidence="2 3" key="1">
    <citation type="submission" date="2017-06" db="EMBL/GenBank/DDBJ databases">
        <title>Genome sequencing of cyanobaciteial culture collection at National Institute for Environmental Studies (NIES).</title>
        <authorList>
            <person name="Hirose Y."/>
            <person name="Shimura Y."/>
            <person name="Fujisawa T."/>
            <person name="Nakamura Y."/>
            <person name="Kawachi M."/>
        </authorList>
    </citation>
    <scope>NUCLEOTIDE SEQUENCE [LARGE SCALE GENOMIC DNA]</scope>
    <source>
        <strain evidence="2 3">NIES-23</strain>
        <plasmid evidence="3">Plasmid Plasmid3 dna</plasmid>
    </source>
</reference>
<dbReference type="PROSITE" id="PS51301">
    <property type="entry name" value="KILA_N"/>
    <property type="match status" value="1"/>
</dbReference>
<dbReference type="SUPFAM" id="SSF54616">
    <property type="entry name" value="DNA-binding domain of Mlu1-box binding protein MBP1"/>
    <property type="match status" value="1"/>
</dbReference>
<gene>
    <name evidence="2" type="ORF">NIES23_61030</name>
</gene>
<dbReference type="AlphaFoldDB" id="A0A1Z4KW65"/>
<sequence>MLTHFWRDSEINQMALDGQIGKYTIPKGYVNATQMCKSNGKLWGHYKEKKSTKAYWEVLSLDIGITISSLIIEIEAYGSQQGTWVHPEIAIDLAQWVSFEFRIWANRTLMKVFLSSQVEQQPVQPEPPKVIAPSHEAAQLAMLLGEFAGLDKSLTAQLAVNAATAVNPALKPAANELKTAIAQTNVAEDAYLNPTQIGDVVGMTARAVNKCLLNAGLQYRTDDRKIPYRPTDEGKRWGRMVPALAKGCNQTVFQLRWLPQIVQVISEESRL</sequence>
<evidence type="ECO:0000259" key="1">
    <source>
        <dbReference type="PROSITE" id="PS51301"/>
    </source>
</evidence>
<dbReference type="EMBL" id="AP018219">
    <property type="protein sequence ID" value="BAY73275.1"/>
    <property type="molecule type" value="Genomic_DNA"/>
</dbReference>
<dbReference type="Proteomes" id="UP000217507">
    <property type="component" value="Plasmid Plasmid3 dna"/>
</dbReference>
<dbReference type="GO" id="GO:0003677">
    <property type="term" value="F:DNA binding"/>
    <property type="evidence" value="ECO:0007669"/>
    <property type="project" value="InterPro"/>
</dbReference>
<evidence type="ECO:0000313" key="3">
    <source>
        <dbReference type="Proteomes" id="UP000217507"/>
    </source>
</evidence>
<feature type="domain" description="KilA-N" evidence="1">
    <location>
        <begin position="7"/>
        <end position="112"/>
    </location>
</feature>
<proteinExistence type="predicted"/>
<name>A0A1Z4KW65_ANAVA</name>
<evidence type="ECO:0000313" key="2">
    <source>
        <dbReference type="EMBL" id="BAY73275.1"/>
    </source>
</evidence>
<organism evidence="2 3">
    <name type="scientific">Trichormus variabilis NIES-23</name>
    <dbReference type="NCBI Taxonomy" id="1973479"/>
    <lineage>
        <taxon>Bacteria</taxon>
        <taxon>Bacillati</taxon>
        <taxon>Cyanobacteriota</taxon>
        <taxon>Cyanophyceae</taxon>
        <taxon>Nostocales</taxon>
        <taxon>Nostocaceae</taxon>
        <taxon>Trichormus</taxon>
    </lineage>
</organism>
<accession>A0A1Z4KW65</accession>
<protein>
    <submittedName>
        <fullName evidence="2">KilA domain-containing protein</fullName>
    </submittedName>
</protein>
<dbReference type="SMART" id="SM01252">
    <property type="entry name" value="KilA-N"/>
    <property type="match status" value="1"/>
</dbReference>
<keyword evidence="2" id="KW-0614">Plasmid</keyword>
<dbReference type="InterPro" id="IPR018004">
    <property type="entry name" value="KilA/APSES_HTH"/>
</dbReference>
<dbReference type="InterPro" id="IPR036887">
    <property type="entry name" value="HTH_APSES_sf"/>
</dbReference>
<dbReference type="Pfam" id="PF04383">
    <property type="entry name" value="KilA-N"/>
    <property type="match status" value="1"/>
</dbReference>
<dbReference type="InterPro" id="IPR017880">
    <property type="entry name" value="KilA_N"/>
</dbReference>
<geneLocation type="plasmid" evidence="2">
    <name>plasmid3</name>
</geneLocation>